<evidence type="ECO:0000256" key="6">
    <source>
        <dbReference type="RuleBase" id="RU361228"/>
    </source>
</evidence>
<keyword evidence="9" id="KW-1185">Reference proteome</keyword>
<keyword evidence="3 6" id="KW-0808">Transferase</keyword>
<accession>A0A816ETV1</accession>
<dbReference type="GO" id="GO:0106274">
    <property type="term" value="F:NAD+-protein-arginine ADP-ribosyltransferase activity"/>
    <property type="evidence" value="ECO:0007669"/>
    <property type="project" value="UniProtKB-EC"/>
</dbReference>
<dbReference type="InterPro" id="IPR000768">
    <property type="entry name" value="ART"/>
</dbReference>
<gene>
    <name evidence="7" type="ORF">EDS130_LOCUS38657</name>
    <name evidence="8" type="ORF">XAT740_LOCUS55130</name>
</gene>
<organism evidence="8 9">
    <name type="scientific">Adineta ricciae</name>
    <name type="common">Rotifer</name>
    <dbReference type="NCBI Taxonomy" id="249248"/>
    <lineage>
        <taxon>Eukaryota</taxon>
        <taxon>Metazoa</taxon>
        <taxon>Spiralia</taxon>
        <taxon>Gnathifera</taxon>
        <taxon>Rotifera</taxon>
        <taxon>Eurotatoria</taxon>
        <taxon>Bdelloidea</taxon>
        <taxon>Adinetida</taxon>
        <taxon>Adinetidae</taxon>
        <taxon>Adineta</taxon>
    </lineage>
</organism>
<comment type="similarity">
    <text evidence="1 6">Belongs to the Arg-specific ADP-ribosyltransferase family.</text>
</comment>
<dbReference type="Pfam" id="PF01129">
    <property type="entry name" value="ART"/>
    <property type="match status" value="1"/>
</dbReference>
<evidence type="ECO:0000313" key="9">
    <source>
        <dbReference type="Proteomes" id="UP000663828"/>
    </source>
</evidence>
<dbReference type="EMBL" id="CAJNOJ010000410">
    <property type="protein sequence ID" value="CAF1437973.1"/>
    <property type="molecule type" value="Genomic_DNA"/>
</dbReference>
<evidence type="ECO:0000313" key="7">
    <source>
        <dbReference type="EMBL" id="CAF1437973.1"/>
    </source>
</evidence>
<dbReference type="OrthoDB" id="10006739at2759"/>
<comment type="catalytic activity">
    <reaction evidence="5 6">
        <text>L-arginyl-[protein] + NAD(+) = N(omega)-(ADP-D-ribosyl)-L-arginyl-[protein] + nicotinamide + H(+)</text>
        <dbReference type="Rhea" id="RHEA:19149"/>
        <dbReference type="Rhea" id="RHEA-COMP:10532"/>
        <dbReference type="Rhea" id="RHEA-COMP:15087"/>
        <dbReference type="ChEBI" id="CHEBI:15378"/>
        <dbReference type="ChEBI" id="CHEBI:17154"/>
        <dbReference type="ChEBI" id="CHEBI:29965"/>
        <dbReference type="ChEBI" id="CHEBI:57540"/>
        <dbReference type="ChEBI" id="CHEBI:142554"/>
        <dbReference type="EC" id="2.4.2.31"/>
    </reaction>
</comment>
<dbReference type="EC" id="2.4.2.31" evidence="6"/>
<protein>
    <recommendedName>
        <fullName evidence="6">NAD(P)(+)--arginine ADP-ribosyltransferase</fullName>
        <ecNumber evidence="6">2.4.2.31</ecNumber>
    </recommendedName>
    <alternativeName>
        <fullName evidence="6">Mono(ADP-ribosyl)transferase</fullName>
    </alternativeName>
</protein>
<dbReference type="SUPFAM" id="SSF56399">
    <property type="entry name" value="ADP-ribosylation"/>
    <property type="match status" value="1"/>
</dbReference>
<dbReference type="GO" id="GO:0016779">
    <property type="term" value="F:nucleotidyltransferase activity"/>
    <property type="evidence" value="ECO:0007669"/>
    <property type="project" value="UniProtKB-KW"/>
</dbReference>
<dbReference type="Gene3D" id="3.90.176.10">
    <property type="entry name" value="Toxin ADP-ribosyltransferase, Chain A, domain 1"/>
    <property type="match status" value="1"/>
</dbReference>
<evidence type="ECO:0000313" key="8">
    <source>
        <dbReference type="EMBL" id="CAF1651833.1"/>
    </source>
</evidence>
<comment type="caution">
    <text evidence="8">The sequence shown here is derived from an EMBL/GenBank/DDBJ whole genome shotgun (WGS) entry which is preliminary data.</text>
</comment>
<evidence type="ECO:0000256" key="4">
    <source>
        <dbReference type="ARBA" id="ARBA00022695"/>
    </source>
</evidence>
<name>A0A816ETV1_ADIRI</name>
<keyword evidence="2 6" id="KW-0328">Glycosyltransferase</keyword>
<dbReference type="EMBL" id="CAJNOR010010191">
    <property type="protein sequence ID" value="CAF1651833.1"/>
    <property type="molecule type" value="Genomic_DNA"/>
</dbReference>
<keyword evidence="4" id="KW-0548">Nucleotidyltransferase</keyword>
<keyword evidence="6" id="KW-0521">NADP</keyword>
<dbReference type="Proteomes" id="UP000663852">
    <property type="component" value="Unassembled WGS sequence"/>
</dbReference>
<evidence type="ECO:0000256" key="3">
    <source>
        <dbReference type="ARBA" id="ARBA00022679"/>
    </source>
</evidence>
<dbReference type="Proteomes" id="UP000663828">
    <property type="component" value="Unassembled WGS sequence"/>
</dbReference>
<reference evidence="8" key="1">
    <citation type="submission" date="2021-02" db="EMBL/GenBank/DDBJ databases">
        <authorList>
            <person name="Nowell W R."/>
        </authorList>
    </citation>
    <scope>NUCLEOTIDE SEQUENCE</scope>
</reference>
<evidence type="ECO:0000256" key="5">
    <source>
        <dbReference type="ARBA" id="ARBA00047597"/>
    </source>
</evidence>
<dbReference type="AlphaFoldDB" id="A0A816ETV1"/>
<sequence length="308" mass="35517">MGIQPLVPVTGSYLDLDMNNQCYINCPILRTVYGWHLNDEYNSALKKAERFRSYYEELYRERHWLIKSLFRSNATVKDSIYAFKKGYLDYIDKSRDINTWQEISNALKSASENEDSKFVVYAYTLSQTFGKIIKKDMARNTFHEFTLYCTPLNCTVLACTQDGIQAFLASMFHSSLKDFVCEGHFTVYRGAVIDDLKLLEGYENGSVIITTTFLSTSTEQNVSNTFKDRNSNNPNEISVSCTYLLHNRRHTALNISSLSAFPMEGEILLYPYVPFRIISFEKHLEQKQINVVLEEIDDVENCNAALFV</sequence>
<evidence type="ECO:0000256" key="1">
    <source>
        <dbReference type="ARBA" id="ARBA00009558"/>
    </source>
</evidence>
<proteinExistence type="inferred from homology"/>
<keyword evidence="6" id="KW-0520">NAD</keyword>
<evidence type="ECO:0000256" key="2">
    <source>
        <dbReference type="ARBA" id="ARBA00022676"/>
    </source>
</evidence>